<dbReference type="SUPFAM" id="SSF52777">
    <property type="entry name" value="CoA-dependent acyltransferases"/>
    <property type="match status" value="2"/>
</dbReference>
<dbReference type="PANTHER" id="PTHR22589">
    <property type="entry name" value="CARNITINE O-ACYLTRANSFERASE"/>
    <property type="match status" value="1"/>
</dbReference>
<dbReference type="Pfam" id="PF00755">
    <property type="entry name" value="Carn_acyltransf"/>
    <property type="match status" value="1"/>
</dbReference>
<dbReference type="PANTHER" id="PTHR22589:SF31">
    <property type="entry name" value="CARNITINE O-PALMITOYLTRANSFERASE"/>
    <property type="match status" value="1"/>
</dbReference>
<dbReference type="GO" id="GO:0031966">
    <property type="term" value="C:mitochondrial membrane"/>
    <property type="evidence" value="ECO:0007669"/>
    <property type="project" value="UniProtKB-SubCell"/>
</dbReference>
<proteinExistence type="evidence at transcript level"/>
<dbReference type="EMBL" id="IAAA01007740">
    <property type="protein sequence ID" value="LAA01469.1"/>
    <property type="molecule type" value="mRNA"/>
</dbReference>
<reference evidence="20" key="1">
    <citation type="journal article" date="2016" name="Mol. Ecol. Resour.">
        <title>Evaluation of the impact of RNA preservation methods of spiders for de novo transcriptome assembly.</title>
        <authorList>
            <person name="Kono N."/>
            <person name="Nakamura H."/>
            <person name="Ito Y."/>
            <person name="Tomita M."/>
            <person name="Arakawa K."/>
        </authorList>
    </citation>
    <scope>NUCLEOTIDE SEQUENCE</scope>
    <source>
        <tissue evidence="20">Whole body</tissue>
    </source>
</reference>
<comment type="subcellular location">
    <subcellularLocation>
        <location evidence="1">Membrane</location>
        <topology evidence="1">Multi-pass membrane protein</topology>
    </subcellularLocation>
    <subcellularLocation>
        <location evidence="2">Mitochondrion membrane</location>
    </subcellularLocation>
</comment>
<protein>
    <recommendedName>
        <fullName evidence="5">carnitine O-palmitoyltransferase</fullName>
        <ecNumber evidence="5">2.3.1.21</ecNumber>
    </recommendedName>
</protein>
<dbReference type="EMBL" id="IAAA01007739">
    <property type="protein sequence ID" value="LAA01464.1"/>
    <property type="molecule type" value="mRNA"/>
</dbReference>
<evidence type="ECO:0000256" key="1">
    <source>
        <dbReference type="ARBA" id="ARBA00004141"/>
    </source>
</evidence>
<evidence type="ECO:0000256" key="3">
    <source>
        <dbReference type="ARBA" id="ARBA00005005"/>
    </source>
</evidence>
<evidence type="ECO:0000256" key="2">
    <source>
        <dbReference type="ARBA" id="ARBA00004325"/>
    </source>
</evidence>
<keyword evidence="10 17" id="KW-1133">Transmembrane helix</keyword>
<dbReference type="FunFam" id="3.30.559.70:FF:000001">
    <property type="entry name" value="Carnitine O-palmitoyltransferase 1, liver isoform"/>
    <property type="match status" value="1"/>
</dbReference>
<dbReference type="Gene3D" id="3.30.559.10">
    <property type="entry name" value="Chloramphenicol acetyltransferase-like domain"/>
    <property type="match status" value="1"/>
</dbReference>
<evidence type="ECO:0000256" key="12">
    <source>
        <dbReference type="ARBA" id="ARBA00023128"/>
    </source>
</evidence>
<keyword evidence="8 17" id="KW-0812">Transmembrane</keyword>
<evidence type="ECO:0000256" key="6">
    <source>
        <dbReference type="ARBA" id="ARBA00022448"/>
    </source>
</evidence>
<feature type="transmembrane region" description="Helical" evidence="17">
    <location>
        <begin position="50"/>
        <end position="75"/>
    </location>
</feature>
<dbReference type="AlphaFoldDB" id="A0A2L2XZS8"/>
<dbReference type="GO" id="GO:0004095">
    <property type="term" value="F:carnitine O-palmitoyltransferase activity"/>
    <property type="evidence" value="ECO:0007669"/>
    <property type="project" value="UniProtKB-EC"/>
</dbReference>
<evidence type="ECO:0000256" key="5">
    <source>
        <dbReference type="ARBA" id="ARBA00013243"/>
    </source>
</evidence>
<accession>A0A2L2XZS8</accession>
<evidence type="ECO:0000256" key="10">
    <source>
        <dbReference type="ARBA" id="ARBA00022989"/>
    </source>
</evidence>
<evidence type="ECO:0000256" key="9">
    <source>
        <dbReference type="ARBA" id="ARBA00022832"/>
    </source>
</evidence>
<dbReference type="InterPro" id="IPR039551">
    <property type="entry name" value="Cho/carn_acyl_trans"/>
</dbReference>
<organism evidence="20">
    <name type="scientific">Parasteatoda tepidariorum</name>
    <name type="common">Common house spider</name>
    <name type="synonym">Achaearanea tepidariorum</name>
    <dbReference type="NCBI Taxonomy" id="114398"/>
    <lineage>
        <taxon>Eukaryota</taxon>
        <taxon>Metazoa</taxon>
        <taxon>Ecdysozoa</taxon>
        <taxon>Arthropoda</taxon>
        <taxon>Chelicerata</taxon>
        <taxon>Arachnida</taxon>
        <taxon>Araneae</taxon>
        <taxon>Araneomorphae</taxon>
        <taxon>Entelegynae</taxon>
        <taxon>Araneoidea</taxon>
        <taxon>Theridiidae</taxon>
        <taxon>Parasteatoda</taxon>
    </lineage>
</organism>
<dbReference type="Gene3D" id="6.10.250.1760">
    <property type="match status" value="1"/>
</dbReference>
<dbReference type="FunFam" id="3.30.559.10:FF:000002">
    <property type="entry name" value="carnitine O-palmitoyltransferase 1, liver isoform"/>
    <property type="match status" value="1"/>
</dbReference>
<evidence type="ECO:0000256" key="13">
    <source>
        <dbReference type="ARBA" id="ARBA00023136"/>
    </source>
</evidence>
<evidence type="ECO:0000259" key="18">
    <source>
        <dbReference type="Pfam" id="PF00755"/>
    </source>
</evidence>
<feature type="domain" description="Carnitine O-palmitoyltransferase N-terminal" evidence="19">
    <location>
        <begin position="1"/>
        <end position="46"/>
    </location>
</feature>
<dbReference type="EC" id="2.3.1.21" evidence="5"/>
<sequence>MAEAHVAVAFSFAITHEGVNINYDKEVLSLVWNSGVRSWKKRFARFMNNIHCGIYPASISSLFILTTLMVSLFLANVDASFGGITYLEKYIPGDSFAPFTIKLAACVAYSFCLWITIILMLRYTLKLLLMYKGWMFEGRHGRKTSLKTYIWAGLVRTLTMKRSPMLYSFQSSLPRLPLPSLEGTMKRYLTTVRPLLDDDKYHKMEEMAMEFKTGVGKKLQRYLWLKSWWASNYVTDWWEDYVYLSGRSPLLVYSNCYGLDYVPLPTTSQSARAANFIHAAMTFRKLLNTQTLKPVTVQNFIPLCAWQYERMFNTTRVPDPEKDRVVHLSDSQHLAVYNRGRFYKLMLYNKNRLLKPAEIQWQLQQILEDQSVPYPGENHLAALTANNRTVWANARTTYFSKGLNKSSLKIIEDAAFFLVLYDEDLDFDPNDPSKLNKFSQALLHGKGYNMWLDKSFNIVVSKNGRLGCNCEHSWCDSPIMSHFWEFCIGMEFTTLKYTEDGNTVGAVEELPPSPIRLKWDLHPECVDLVRSSMQIANAIIAEVDLQVLYHSDYGKDFIKKCKVSPDAYIQMVLQLAYYRDAKRFNLTYEASMMRLFREGRTETVRPVTMESCDFVLAVDNTAISATEKLRLLQRACSKHQESYLNAMVGKGIDRHIFCLYVVSKHLEVESPFLKEVLGEPWRLSTSQTPHNHAGILDTKKYPQYVCLGGGFGPVADDGYGVSYDIASENVMFFHVSSKRTSPETDTTRFIDLIEKSLSDVRQIFLDSVAEK</sequence>
<evidence type="ECO:0000256" key="7">
    <source>
        <dbReference type="ARBA" id="ARBA00022679"/>
    </source>
</evidence>
<dbReference type="GO" id="GO:0015909">
    <property type="term" value="P:long-chain fatty acid transport"/>
    <property type="evidence" value="ECO:0007669"/>
    <property type="project" value="UniProtKB-ARBA"/>
</dbReference>
<evidence type="ECO:0000256" key="8">
    <source>
        <dbReference type="ARBA" id="ARBA00022692"/>
    </source>
</evidence>
<evidence type="ECO:0000313" key="20">
    <source>
        <dbReference type="EMBL" id="LAA01469.1"/>
    </source>
</evidence>
<dbReference type="UniPathway" id="UPA00659"/>
<keyword evidence="9" id="KW-0276">Fatty acid metabolism</keyword>
<evidence type="ECO:0000256" key="14">
    <source>
        <dbReference type="ARBA" id="ARBA00023315"/>
    </source>
</evidence>
<keyword evidence="14" id="KW-0012">Acyltransferase</keyword>
<dbReference type="Pfam" id="PF16484">
    <property type="entry name" value="CPT_N"/>
    <property type="match status" value="1"/>
</dbReference>
<dbReference type="Gene3D" id="3.30.559.70">
    <property type="entry name" value="Choline/Carnitine o-acyltransferase, domain 2"/>
    <property type="match status" value="1"/>
</dbReference>
<evidence type="ECO:0000259" key="19">
    <source>
        <dbReference type="Pfam" id="PF16484"/>
    </source>
</evidence>
<dbReference type="OrthoDB" id="240216at2759"/>
<comment type="pathway">
    <text evidence="3">Lipid metabolism; fatty acid beta-oxidation.</text>
</comment>
<evidence type="ECO:0000256" key="11">
    <source>
        <dbReference type="ARBA" id="ARBA00023098"/>
    </source>
</evidence>
<keyword evidence="12" id="KW-0496">Mitochondrion</keyword>
<dbReference type="InterPro" id="IPR042231">
    <property type="entry name" value="Cho/carn_acyl_trans_2"/>
</dbReference>
<dbReference type="InterPro" id="IPR032476">
    <property type="entry name" value="CPT_N"/>
</dbReference>
<feature type="active site" description="Proton acceptor" evidence="16">
    <location>
        <position position="472"/>
    </location>
</feature>
<feature type="transmembrane region" description="Helical" evidence="17">
    <location>
        <begin position="95"/>
        <end position="121"/>
    </location>
</feature>
<keyword evidence="7 20" id="KW-0808">Transferase</keyword>
<evidence type="ECO:0000256" key="15">
    <source>
        <dbReference type="ARBA" id="ARBA00048480"/>
    </source>
</evidence>
<dbReference type="GO" id="GO:0006635">
    <property type="term" value="P:fatty acid beta-oxidation"/>
    <property type="evidence" value="ECO:0007669"/>
    <property type="project" value="UniProtKB-UniPathway"/>
</dbReference>
<dbReference type="InterPro" id="IPR000542">
    <property type="entry name" value="Carn_acyl_trans"/>
</dbReference>
<evidence type="ECO:0000256" key="16">
    <source>
        <dbReference type="PIRSR" id="PIRSR600542-1"/>
    </source>
</evidence>
<dbReference type="GO" id="GO:0009437">
    <property type="term" value="P:carnitine metabolic process"/>
    <property type="evidence" value="ECO:0007669"/>
    <property type="project" value="TreeGrafter"/>
</dbReference>
<feature type="domain" description="Choline/carnitine acyltransferase" evidence="18">
    <location>
        <begin position="176"/>
        <end position="754"/>
    </location>
</feature>
<keyword evidence="13 17" id="KW-0472">Membrane</keyword>
<comment type="catalytic activity">
    <reaction evidence="15">
        <text>(R)-carnitine + hexadecanoyl-CoA = O-hexadecanoyl-(R)-carnitine + CoA</text>
        <dbReference type="Rhea" id="RHEA:12661"/>
        <dbReference type="ChEBI" id="CHEBI:16347"/>
        <dbReference type="ChEBI" id="CHEBI:17490"/>
        <dbReference type="ChEBI" id="CHEBI:57287"/>
        <dbReference type="ChEBI" id="CHEBI:57379"/>
        <dbReference type="EC" id="2.3.1.21"/>
    </reaction>
    <physiologicalReaction direction="left-to-right" evidence="15">
        <dbReference type="Rhea" id="RHEA:12662"/>
    </physiologicalReaction>
</comment>
<evidence type="ECO:0000256" key="17">
    <source>
        <dbReference type="SAM" id="Phobius"/>
    </source>
</evidence>
<keyword evidence="11" id="KW-0443">Lipid metabolism</keyword>
<dbReference type="InterPro" id="IPR023213">
    <property type="entry name" value="CAT-like_dom_sf"/>
</dbReference>
<name>A0A2L2XZS8_PARTP</name>
<comment type="similarity">
    <text evidence="4">Belongs to the carnitine/choline acetyltransferase family.</text>
</comment>
<evidence type="ECO:0000256" key="4">
    <source>
        <dbReference type="ARBA" id="ARBA00005232"/>
    </source>
</evidence>
<keyword evidence="6" id="KW-0813">Transport</keyword>